<dbReference type="GO" id="GO:0008483">
    <property type="term" value="F:transaminase activity"/>
    <property type="evidence" value="ECO:0007669"/>
    <property type="project" value="TreeGrafter"/>
</dbReference>
<evidence type="ECO:0000256" key="1">
    <source>
        <dbReference type="RuleBase" id="RU004508"/>
    </source>
</evidence>
<accession>A0A1I0CQM7</accession>
<dbReference type="InterPro" id="IPR015421">
    <property type="entry name" value="PyrdxlP-dep_Trfase_major"/>
</dbReference>
<dbReference type="Pfam" id="PF01041">
    <property type="entry name" value="DegT_DnrJ_EryC1"/>
    <property type="match status" value="1"/>
</dbReference>
<proteinExistence type="inferred from homology"/>
<dbReference type="STRING" id="29364.SAMN04487772_11112"/>
<dbReference type="InterPro" id="IPR015424">
    <property type="entry name" value="PyrdxlP-dep_Trfase"/>
</dbReference>
<organism evidence="2 3">
    <name type="scientific">[Clostridium] polysaccharolyticum</name>
    <dbReference type="NCBI Taxonomy" id="29364"/>
    <lineage>
        <taxon>Bacteria</taxon>
        <taxon>Bacillati</taxon>
        <taxon>Bacillota</taxon>
        <taxon>Clostridia</taxon>
        <taxon>Lachnospirales</taxon>
        <taxon>Lachnospiraceae</taxon>
    </lineage>
</organism>
<reference evidence="2 3" key="1">
    <citation type="submission" date="2016-10" db="EMBL/GenBank/DDBJ databases">
        <authorList>
            <person name="de Groot N.N."/>
        </authorList>
    </citation>
    <scope>NUCLEOTIDE SEQUENCE [LARGE SCALE GENOMIC DNA]</scope>
    <source>
        <strain evidence="2 3">DSM 1801</strain>
    </source>
</reference>
<dbReference type="SUPFAM" id="SSF53383">
    <property type="entry name" value="PLP-dependent transferases"/>
    <property type="match status" value="1"/>
</dbReference>
<dbReference type="GO" id="GO:0000271">
    <property type="term" value="P:polysaccharide biosynthetic process"/>
    <property type="evidence" value="ECO:0007669"/>
    <property type="project" value="TreeGrafter"/>
</dbReference>
<dbReference type="Proteomes" id="UP000199800">
    <property type="component" value="Unassembled WGS sequence"/>
</dbReference>
<evidence type="ECO:0000313" key="3">
    <source>
        <dbReference type="Proteomes" id="UP000199800"/>
    </source>
</evidence>
<dbReference type="Gene3D" id="3.40.640.10">
    <property type="entry name" value="Type I PLP-dependent aspartate aminotransferase-like (Major domain)"/>
    <property type="match status" value="1"/>
</dbReference>
<gene>
    <name evidence="2" type="ORF">SAMN04487772_11112</name>
</gene>
<dbReference type="PANTHER" id="PTHR30244:SF34">
    <property type="entry name" value="DTDP-4-AMINO-4,6-DIDEOXYGALACTOSE TRANSAMINASE"/>
    <property type="match status" value="1"/>
</dbReference>
<protein>
    <submittedName>
        <fullName evidence="2">Perosamine synthetase</fullName>
    </submittedName>
</protein>
<name>A0A1I0CQM7_9FIRM</name>
<keyword evidence="3" id="KW-1185">Reference proteome</keyword>
<keyword evidence="1" id="KW-0663">Pyridoxal phosphate</keyword>
<dbReference type="GO" id="GO:0030170">
    <property type="term" value="F:pyridoxal phosphate binding"/>
    <property type="evidence" value="ECO:0007669"/>
    <property type="project" value="TreeGrafter"/>
</dbReference>
<dbReference type="AlphaFoldDB" id="A0A1I0CQM7"/>
<sequence length="348" mass="39497">MFKEEILKSNIINEVKEKMKEFFGVSYCTMVSTGTAAIEVALKALELPRGSKVIIPDISFIATATAVANVGLIPVYADCTQDVWGMPLSEVERLYKKYPDAKACIVVHFSGIVNRDIERIASFCRKEKIYLIEDCAQVFGASFQNKKCGLFGDIGTFSFQTSKIITCGEGGMVIAEDKELANKIQAVSDWGLDYQENRLLSLSCGNNRINPFAAAYLGEQLNMCDEIFFNRRMIYEEFSKLAEEMGFEVQFRAEQDVFSDMPFFLLLKVKHNRKGVNVLHPINEYPMHLSKLVPSIIQIQYPDLLEEYKEIIKEQDYSGSIEMVNQTEFLPMYGVTLDNMKERFAGLL</sequence>
<dbReference type="RefSeq" id="WP_177180705.1">
    <property type="nucleotide sequence ID" value="NZ_FOHN01000011.1"/>
</dbReference>
<evidence type="ECO:0000313" key="2">
    <source>
        <dbReference type="EMBL" id="SET22076.1"/>
    </source>
</evidence>
<dbReference type="EMBL" id="FOHN01000011">
    <property type="protein sequence ID" value="SET22076.1"/>
    <property type="molecule type" value="Genomic_DNA"/>
</dbReference>
<dbReference type="PANTHER" id="PTHR30244">
    <property type="entry name" value="TRANSAMINASE"/>
    <property type="match status" value="1"/>
</dbReference>
<comment type="similarity">
    <text evidence="1">Belongs to the DegT/DnrJ/EryC1 family.</text>
</comment>
<dbReference type="InterPro" id="IPR000653">
    <property type="entry name" value="DegT/StrS_aminotransferase"/>
</dbReference>